<evidence type="ECO:0000256" key="3">
    <source>
        <dbReference type="SAM" id="Coils"/>
    </source>
</evidence>
<comment type="caution">
    <text evidence="4">The sequence shown here is derived from an EMBL/GenBank/DDBJ whole genome shotgun (WGS) entry which is preliminary data.</text>
</comment>
<organism evidence="4 5">
    <name type="scientific">Kipferlia bialata</name>
    <dbReference type="NCBI Taxonomy" id="797122"/>
    <lineage>
        <taxon>Eukaryota</taxon>
        <taxon>Metamonada</taxon>
        <taxon>Carpediemonas-like organisms</taxon>
        <taxon>Kipferlia</taxon>
    </lineage>
</organism>
<feature type="coiled-coil region" evidence="3">
    <location>
        <begin position="291"/>
        <end position="319"/>
    </location>
</feature>
<dbReference type="EMBL" id="BDIP01005789">
    <property type="protein sequence ID" value="GCA63989.1"/>
    <property type="molecule type" value="Genomic_DNA"/>
</dbReference>
<evidence type="ECO:0008006" key="6">
    <source>
        <dbReference type="Google" id="ProtNLM"/>
    </source>
</evidence>
<keyword evidence="3" id="KW-0175">Coiled coil</keyword>
<dbReference type="SUPFAM" id="SSF117281">
    <property type="entry name" value="Kelch motif"/>
    <property type="match status" value="1"/>
</dbReference>
<protein>
    <recommendedName>
        <fullName evidence="6">Kelch-type beta propeller</fullName>
    </recommendedName>
</protein>
<keyword evidence="5" id="KW-1185">Reference proteome</keyword>
<dbReference type="PANTHER" id="PTHR46228:SF2">
    <property type="entry name" value="KELCH REPEAT PROTEIN (AFU_ORTHOLOGUE AFUA_4G14350)"/>
    <property type="match status" value="1"/>
</dbReference>
<gene>
    <name evidence="4" type="ORF">KIPB_012792</name>
</gene>
<name>A0A391P0F9_9EUKA</name>
<dbReference type="Proteomes" id="UP000265618">
    <property type="component" value="Unassembled WGS sequence"/>
</dbReference>
<evidence type="ECO:0000313" key="4">
    <source>
        <dbReference type="EMBL" id="GCA63989.1"/>
    </source>
</evidence>
<keyword evidence="1" id="KW-0880">Kelch repeat</keyword>
<keyword evidence="2" id="KW-0677">Repeat</keyword>
<evidence type="ECO:0000256" key="1">
    <source>
        <dbReference type="ARBA" id="ARBA00022441"/>
    </source>
</evidence>
<feature type="non-terminal residue" evidence="4">
    <location>
        <position position="369"/>
    </location>
</feature>
<dbReference type="AlphaFoldDB" id="A0A391P0F9"/>
<evidence type="ECO:0000256" key="2">
    <source>
        <dbReference type="ARBA" id="ARBA00022737"/>
    </source>
</evidence>
<evidence type="ECO:0000313" key="5">
    <source>
        <dbReference type="Proteomes" id="UP000265618"/>
    </source>
</evidence>
<accession>A0A391P0F9</accession>
<dbReference type="InterPro" id="IPR015915">
    <property type="entry name" value="Kelch-typ_b-propeller"/>
</dbReference>
<sequence length="369" mass="40387">MGENMRLKTRPVLVSRKPNGHSTCTLIGPRQVLVLGETTGVATPCAIVTVLPSGEVETEPVECPLPIGVHFHSACLIGKYVYIYGGRFVFGFHDDGSASYRKSPDLWRFHIRRRSWQQQDGGGSEVPWPKAMYGHTSTNIDERLFVAGSWERGGRDCSIYNPIARSWEQKPRACEKVCLAGSVVVDGVLHCFGGWGGAGPSALWSSCNLSDFSWTKHPDMPFTADSPAVWSLPPYIVVCGGSGHKETHALHLGSGEWEHWGHALGGAGERVAACPLDSATTFIHSRSGSYIVTSETMVRRERDNRKRAEREAKREAERERVAAFNAAVSLAADGKISEEIERLAPRVESTLHHLRAVIPTPDTDMSAGT</sequence>
<proteinExistence type="predicted"/>
<dbReference type="OrthoDB" id="432528at2759"/>
<dbReference type="Gene3D" id="2.120.10.80">
    <property type="entry name" value="Kelch-type beta propeller"/>
    <property type="match status" value="1"/>
</dbReference>
<dbReference type="PANTHER" id="PTHR46228">
    <property type="entry name" value="KELCH DOMAIN-CONTAINING PROTEIN"/>
    <property type="match status" value="1"/>
</dbReference>
<reference evidence="4 5" key="1">
    <citation type="journal article" date="2018" name="PLoS ONE">
        <title>The draft genome of Kipferlia bialata reveals reductive genome evolution in fornicate parasites.</title>
        <authorList>
            <person name="Tanifuji G."/>
            <person name="Takabayashi S."/>
            <person name="Kume K."/>
            <person name="Takagi M."/>
            <person name="Nakayama T."/>
            <person name="Kamikawa R."/>
            <person name="Inagaki Y."/>
            <person name="Hashimoto T."/>
        </authorList>
    </citation>
    <scope>NUCLEOTIDE SEQUENCE [LARGE SCALE GENOMIC DNA]</scope>
    <source>
        <strain evidence="4">NY0173</strain>
    </source>
</reference>